<protein>
    <recommendedName>
        <fullName evidence="11">Zinc finger CCCH domain-containing protein 10</fullName>
    </recommendedName>
</protein>
<proteinExistence type="predicted"/>
<evidence type="ECO:0000256" key="7">
    <source>
        <dbReference type="ARBA" id="ARBA00022884"/>
    </source>
</evidence>
<gene>
    <name evidence="15" type="ORF">NDU88_001184</name>
</gene>
<evidence type="ECO:0000259" key="14">
    <source>
        <dbReference type="PROSITE" id="PS50103"/>
    </source>
</evidence>
<accession>A0AAV7SA96</accession>
<keyword evidence="9" id="KW-0539">Nucleus</keyword>
<dbReference type="EMBL" id="JANPWB010000008">
    <property type="protein sequence ID" value="KAJ1160690.1"/>
    <property type="molecule type" value="Genomic_DNA"/>
</dbReference>
<evidence type="ECO:0000256" key="4">
    <source>
        <dbReference type="ARBA" id="ARBA00022737"/>
    </source>
</evidence>
<feature type="coiled-coil region" evidence="13">
    <location>
        <begin position="218"/>
        <end position="252"/>
    </location>
</feature>
<comment type="function">
    <text evidence="10">Specific regulator of miRNA biogenesis. Binds, via the C3H1-type zinc finger domains, to the binding motif 5'-GCAGCGC-3' on microRNA pri-MIR143 and negatively regulates the processing to mature microRNA.</text>
</comment>
<evidence type="ECO:0000256" key="11">
    <source>
        <dbReference type="ARBA" id="ARBA00067907"/>
    </source>
</evidence>
<dbReference type="AlphaFoldDB" id="A0AAV7SA96"/>
<feature type="domain" description="C3H1-type" evidence="14">
    <location>
        <begin position="112"/>
        <end position="139"/>
    </location>
</feature>
<comment type="caution">
    <text evidence="15">The sequence shown here is derived from an EMBL/GenBank/DDBJ whole genome shotgun (WGS) entry which is preliminary data.</text>
</comment>
<dbReference type="InterPro" id="IPR036855">
    <property type="entry name" value="Znf_CCCH_sf"/>
</dbReference>
<feature type="zinc finger region" description="C3H1-type" evidence="12">
    <location>
        <begin position="15"/>
        <end position="42"/>
    </location>
</feature>
<feature type="zinc finger region" description="C3H1-type" evidence="12">
    <location>
        <begin position="112"/>
        <end position="139"/>
    </location>
</feature>
<keyword evidence="6 12" id="KW-0862">Zinc</keyword>
<dbReference type="SUPFAM" id="SSF90229">
    <property type="entry name" value="CCCH zinc finger"/>
    <property type="match status" value="1"/>
</dbReference>
<dbReference type="InterPro" id="IPR000571">
    <property type="entry name" value="Znf_CCCH"/>
</dbReference>
<keyword evidence="8 13" id="KW-0175">Coiled coil</keyword>
<dbReference type="GO" id="GO:0003723">
    <property type="term" value="F:RNA binding"/>
    <property type="evidence" value="ECO:0007669"/>
    <property type="project" value="UniProtKB-KW"/>
</dbReference>
<keyword evidence="5 12" id="KW-0863">Zinc-finger</keyword>
<evidence type="ECO:0000256" key="3">
    <source>
        <dbReference type="ARBA" id="ARBA00022723"/>
    </source>
</evidence>
<feature type="domain" description="C3H1-type" evidence="14">
    <location>
        <begin position="15"/>
        <end position="42"/>
    </location>
</feature>
<reference evidence="15" key="1">
    <citation type="journal article" date="2022" name="bioRxiv">
        <title>Sequencing and chromosome-scale assembly of the giantPleurodeles waltlgenome.</title>
        <authorList>
            <person name="Brown T."/>
            <person name="Elewa A."/>
            <person name="Iarovenko S."/>
            <person name="Subramanian E."/>
            <person name="Araus A.J."/>
            <person name="Petzold A."/>
            <person name="Susuki M."/>
            <person name="Suzuki K.-i.T."/>
            <person name="Hayashi T."/>
            <person name="Toyoda A."/>
            <person name="Oliveira C."/>
            <person name="Osipova E."/>
            <person name="Leigh N.D."/>
            <person name="Simon A."/>
            <person name="Yun M.H."/>
        </authorList>
    </citation>
    <scope>NUCLEOTIDE SEQUENCE</scope>
    <source>
        <strain evidence="15">20211129_DDA</strain>
        <tissue evidence="15">Liver</tissue>
    </source>
</reference>
<evidence type="ECO:0000256" key="9">
    <source>
        <dbReference type="ARBA" id="ARBA00023242"/>
    </source>
</evidence>
<evidence type="ECO:0000256" key="5">
    <source>
        <dbReference type="ARBA" id="ARBA00022771"/>
    </source>
</evidence>
<evidence type="ECO:0000313" key="15">
    <source>
        <dbReference type="EMBL" id="KAJ1160690.1"/>
    </source>
</evidence>
<dbReference type="PROSITE" id="PS50103">
    <property type="entry name" value="ZF_C3H1"/>
    <property type="match status" value="2"/>
</dbReference>
<evidence type="ECO:0000256" key="10">
    <source>
        <dbReference type="ARBA" id="ARBA00053589"/>
    </source>
</evidence>
<dbReference type="FunFam" id="3.30.1370.210:FF:000003">
    <property type="entry name" value="Zinc finger CCCH domain-containing protein 10"/>
    <property type="match status" value="1"/>
</dbReference>
<evidence type="ECO:0000256" key="13">
    <source>
        <dbReference type="SAM" id="Coils"/>
    </source>
</evidence>
<evidence type="ECO:0000313" key="16">
    <source>
        <dbReference type="Proteomes" id="UP001066276"/>
    </source>
</evidence>
<dbReference type="GO" id="GO:0008270">
    <property type="term" value="F:zinc ion binding"/>
    <property type="evidence" value="ECO:0007669"/>
    <property type="project" value="UniProtKB-KW"/>
</dbReference>
<dbReference type="GO" id="GO:0005634">
    <property type="term" value="C:nucleus"/>
    <property type="evidence" value="ECO:0007669"/>
    <property type="project" value="UniProtKB-SubCell"/>
</dbReference>
<keyword evidence="2" id="KW-0488">Methylation</keyword>
<evidence type="ECO:0000256" key="8">
    <source>
        <dbReference type="ARBA" id="ARBA00023054"/>
    </source>
</evidence>
<comment type="subcellular location">
    <subcellularLocation>
        <location evidence="1">Nucleus</location>
    </subcellularLocation>
</comment>
<evidence type="ECO:0000256" key="6">
    <source>
        <dbReference type="ARBA" id="ARBA00022833"/>
    </source>
</evidence>
<dbReference type="GO" id="GO:0043484">
    <property type="term" value="P:regulation of RNA splicing"/>
    <property type="evidence" value="ECO:0007669"/>
    <property type="project" value="TreeGrafter"/>
</dbReference>
<dbReference type="Gene3D" id="4.10.1000.10">
    <property type="entry name" value="Zinc finger, CCCH-type"/>
    <property type="match status" value="1"/>
</dbReference>
<sequence>MPDRDSASGSDEPADGTKDVCRDFLRNVCYRGSRCRFRHPDASVPDPGVTKNEFIFCHDFQNKECVHLNCKFIHGTRQDEDYYKKTGELPPHLHQKVAANLGLLPTDLPNSKEEVPICRDYLKGGCLRGTKCKFRHIQRENECKIDYNYQFDMKNLNMESMALMQNTFPTVNRPDTFVSPYMINSYQDVGSMLKRRRVEGTQVPVCDYGLAAVRTPEHRQLEEEAILLRRRVEELKKQVSILQASNEVLLEQNAQFRQHQAKIVTLSLAATAGDMPSVVTNYNHGLAQTHTTLSTHTLQPHLMPKHELVTSSPAQTAAQVGTAN</sequence>
<keyword evidence="7" id="KW-0694">RNA-binding</keyword>
<evidence type="ECO:0000256" key="12">
    <source>
        <dbReference type="PROSITE-ProRule" id="PRU00723"/>
    </source>
</evidence>
<dbReference type="PANTHER" id="PTHR12675">
    <property type="entry name" value="MUSCLEBLIND-LIKE PROTEIN"/>
    <property type="match status" value="1"/>
</dbReference>
<organism evidence="15 16">
    <name type="scientific">Pleurodeles waltl</name>
    <name type="common">Iberian ribbed newt</name>
    <dbReference type="NCBI Taxonomy" id="8319"/>
    <lineage>
        <taxon>Eukaryota</taxon>
        <taxon>Metazoa</taxon>
        <taxon>Chordata</taxon>
        <taxon>Craniata</taxon>
        <taxon>Vertebrata</taxon>
        <taxon>Euteleostomi</taxon>
        <taxon>Amphibia</taxon>
        <taxon>Batrachia</taxon>
        <taxon>Caudata</taxon>
        <taxon>Salamandroidea</taxon>
        <taxon>Salamandridae</taxon>
        <taxon>Pleurodelinae</taxon>
        <taxon>Pleurodeles</taxon>
    </lineage>
</organism>
<keyword evidence="3 12" id="KW-0479">Metal-binding</keyword>
<keyword evidence="16" id="KW-1185">Reference proteome</keyword>
<evidence type="ECO:0000256" key="1">
    <source>
        <dbReference type="ARBA" id="ARBA00004123"/>
    </source>
</evidence>
<name>A0AAV7SA96_PLEWA</name>
<dbReference type="Gene3D" id="3.30.1370.210">
    <property type="match status" value="1"/>
</dbReference>
<dbReference type="SMART" id="SM00356">
    <property type="entry name" value="ZnF_C3H1"/>
    <property type="match status" value="3"/>
</dbReference>
<dbReference type="PANTHER" id="PTHR12675:SF6">
    <property type="entry name" value="ZINC FINGER CCCH DOMAIN-CONTAINING PROTEIN 10"/>
    <property type="match status" value="1"/>
</dbReference>
<evidence type="ECO:0000256" key="2">
    <source>
        <dbReference type="ARBA" id="ARBA00022481"/>
    </source>
</evidence>
<keyword evidence="4" id="KW-0677">Repeat</keyword>
<dbReference type="Proteomes" id="UP001066276">
    <property type="component" value="Chromosome 4_2"/>
</dbReference>